<dbReference type="Proteomes" id="UP000594468">
    <property type="component" value="Chromosome"/>
</dbReference>
<gene>
    <name evidence="3" type="ORF">G4Y79_11860</name>
</gene>
<evidence type="ECO:0000313" key="3">
    <source>
        <dbReference type="EMBL" id="QPC85027.1"/>
    </source>
</evidence>
<dbReference type="InterPro" id="IPR021309">
    <property type="entry name" value="YgaP-like_TM"/>
</dbReference>
<dbReference type="RefSeq" id="WP_195173090.1">
    <property type="nucleotide sequence ID" value="NZ_CP062983.1"/>
</dbReference>
<reference evidence="3 4" key="1">
    <citation type="submission" date="2020-02" db="EMBL/GenBank/DDBJ databases">
        <authorList>
            <person name="Zheng R.K."/>
            <person name="Sun C.M."/>
        </authorList>
    </citation>
    <scope>NUCLEOTIDE SEQUENCE [LARGE SCALE GENOMIC DNA]</scope>
    <source>
        <strain evidence="4">rifampicinis</strain>
    </source>
</reference>
<evidence type="ECO:0000313" key="4">
    <source>
        <dbReference type="Proteomes" id="UP000594468"/>
    </source>
</evidence>
<proteinExistence type="predicted"/>
<feature type="transmembrane region" description="Helical" evidence="1">
    <location>
        <begin position="12"/>
        <end position="28"/>
    </location>
</feature>
<dbReference type="EMBL" id="CP062983">
    <property type="protein sequence ID" value="QPC85027.1"/>
    <property type="molecule type" value="Genomic_DNA"/>
</dbReference>
<feature type="transmembrane region" description="Helical" evidence="1">
    <location>
        <begin position="34"/>
        <end position="59"/>
    </location>
</feature>
<keyword evidence="1" id="KW-0472">Membrane</keyword>
<dbReference type="Pfam" id="PF11127">
    <property type="entry name" value="YgaP-like_TM"/>
    <property type="match status" value="1"/>
</dbReference>
<organism evidence="3 4">
    <name type="scientific">Phototrophicus methaneseepsis</name>
    <dbReference type="NCBI Taxonomy" id="2710758"/>
    <lineage>
        <taxon>Bacteria</taxon>
        <taxon>Bacillati</taxon>
        <taxon>Chloroflexota</taxon>
        <taxon>Candidatus Thermofontia</taxon>
        <taxon>Phototrophicales</taxon>
        <taxon>Phototrophicaceae</taxon>
        <taxon>Phototrophicus</taxon>
    </lineage>
</organism>
<keyword evidence="1" id="KW-0812">Transmembrane</keyword>
<feature type="domain" description="Inner membrane protein YgaP-like transmembrane" evidence="2">
    <location>
        <begin position="1"/>
        <end position="66"/>
    </location>
</feature>
<keyword evidence="4" id="KW-1185">Reference proteome</keyword>
<evidence type="ECO:0000259" key="2">
    <source>
        <dbReference type="Pfam" id="PF11127"/>
    </source>
</evidence>
<accession>A0A7S8EDL2</accession>
<dbReference type="AlphaFoldDB" id="A0A7S8EDL2"/>
<keyword evidence="1" id="KW-1133">Transmembrane helix</keyword>
<evidence type="ECO:0000256" key="1">
    <source>
        <dbReference type="SAM" id="Phobius"/>
    </source>
</evidence>
<name>A0A7S8EDL2_9CHLR</name>
<protein>
    <submittedName>
        <fullName evidence="3">DUF2892 domain-containing protein</fullName>
    </submittedName>
</protein>
<dbReference type="KEGG" id="pmet:G4Y79_11860"/>
<sequence>MTRNESNLDRIIRIVLAVVFFVVAATVADNQVVQIGGIVLGAILLITAAVGFCPLYRLFGFSTCPTNS</sequence>